<feature type="domain" description="DUF1248" evidence="1">
    <location>
        <begin position="8"/>
        <end position="100"/>
    </location>
</feature>
<dbReference type="Gene3D" id="3.40.630.30">
    <property type="match status" value="1"/>
</dbReference>
<reference evidence="3" key="1">
    <citation type="submission" date="2020-10" db="EMBL/GenBank/DDBJ databases">
        <authorList>
            <person name="Kikuchi T."/>
        </authorList>
    </citation>
    <scope>NUCLEOTIDE SEQUENCE</scope>
    <source>
        <strain evidence="3">NKZ352</strain>
    </source>
</reference>
<name>A0A8S1HFW9_9PELO</name>
<keyword evidence="4" id="KW-1185">Reference proteome</keyword>
<dbReference type="Pfam" id="PF18014">
    <property type="entry name" value="Acetyltransf_18"/>
    <property type="match status" value="1"/>
</dbReference>
<evidence type="ECO:0000313" key="4">
    <source>
        <dbReference type="Proteomes" id="UP000835052"/>
    </source>
</evidence>
<feature type="domain" description="YitH/HolE acetyltransferase (GNAT)" evidence="2">
    <location>
        <begin position="172"/>
        <end position="249"/>
    </location>
</feature>
<dbReference type="Gene3D" id="3.40.630.90">
    <property type="match status" value="1"/>
</dbReference>
<dbReference type="Proteomes" id="UP000835052">
    <property type="component" value="Unassembled WGS sequence"/>
</dbReference>
<organism evidence="3 4">
    <name type="scientific">Caenorhabditis auriculariae</name>
    <dbReference type="NCBI Taxonomy" id="2777116"/>
    <lineage>
        <taxon>Eukaryota</taxon>
        <taxon>Metazoa</taxon>
        <taxon>Ecdysozoa</taxon>
        <taxon>Nematoda</taxon>
        <taxon>Chromadorea</taxon>
        <taxon>Rhabditida</taxon>
        <taxon>Rhabditina</taxon>
        <taxon>Rhabditomorpha</taxon>
        <taxon>Rhabditoidea</taxon>
        <taxon>Rhabditidae</taxon>
        <taxon>Peloderinae</taxon>
        <taxon>Caenorhabditis</taxon>
    </lineage>
</organism>
<dbReference type="InterPro" id="IPR016181">
    <property type="entry name" value="Acyl_CoA_acyltransferase"/>
</dbReference>
<proteinExistence type="predicted"/>
<evidence type="ECO:0008006" key="5">
    <source>
        <dbReference type="Google" id="ProtNLM"/>
    </source>
</evidence>
<accession>A0A8S1HFW9</accession>
<dbReference type="Pfam" id="PF06852">
    <property type="entry name" value="DUF1248"/>
    <property type="match status" value="1"/>
</dbReference>
<evidence type="ECO:0000259" key="1">
    <source>
        <dbReference type="Pfam" id="PF06852"/>
    </source>
</evidence>
<evidence type="ECO:0000313" key="3">
    <source>
        <dbReference type="EMBL" id="CAD6193231.1"/>
    </source>
</evidence>
<dbReference type="SUPFAM" id="SSF55729">
    <property type="entry name" value="Acyl-CoA N-acyltransferases (Nat)"/>
    <property type="match status" value="1"/>
</dbReference>
<gene>
    <name evidence="3" type="ORF">CAUJ_LOCUS9150</name>
</gene>
<dbReference type="PANTHER" id="PTHR47408">
    <property type="entry name" value="PROTEIN CBG01304-RELATED"/>
    <property type="match status" value="1"/>
</dbReference>
<evidence type="ECO:0000259" key="2">
    <source>
        <dbReference type="Pfam" id="PF18014"/>
    </source>
</evidence>
<dbReference type="OrthoDB" id="6418983at2759"/>
<dbReference type="InterPro" id="IPR041496">
    <property type="entry name" value="YitH/HolE_GNAT"/>
</dbReference>
<sequence length="313" mass="36138">MTDTSSRFETLVNPPQEIFDQLLKWSGETEGWSFQATDYDFWRDAYDGYWFFAVIEKESNSFVASVSLALLAPENEEPLYSIGMYYCRPEFRGNGQALEIFRKALAIVGDHNLTLWGVVDLSPKYASKFGLDKVNDCWHMCTTIKMIHVNLDVPISDEYQTKGLNEVDRQKVHEFDRTVCPKTRNRLMDRWFQCPQSYTKVVFDKASGNIVGYTTIRIMLKRKLSVGPMYAMNKAAASRLFHDVLVEIPEWRMHDDICFLHAASNADVTDLVSEYSGGRFESKEFMRGQYTKQFIPIPHQYVYSISDCAHAIV</sequence>
<dbReference type="InterPro" id="IPR009658">
    <property type="entry name" value="DUF1248"/>
</dbReference>
<dbReference type="AlphaFoldDB" id="A0A8S1HFW9"/>
<protein>
    <recommendedName>
        <fullName evidence="5">N-acetyltransferase domain-containing protein</fullName>
    </recommendedName>
</protein>
<comment type="caution">
    <text evidence="3">The sequence shown here is derived from an EMBL/GenBank/DDBJ whole genome shotgun (WGS) entry which is preliminary data.</text>
</comment>
<dbReference type="EMBL" id="CAJGYM010000033">
    <property type="protein sequence ID" value="CAD6193231.1"/>
    <property type="molecule type" value="Genomic_DNA"/>
</dbReference>